<protein>
    <submittedName>
        <fullName evidence="1">Uncharacterized protein</fullName>
    </submittedName>
</protein>
<comment type="caution">
    <text evidence="1">The sequence shown here is derived from an EMBL/GenBank/DDBJ whole genome shotgun (WGS) entry which is preliminary data.</text>
</comment>
<dbReference type="AlphaFoldDB" id="A0AAV7WR15"/>
<evidence type="ECO:0000313" key="1">
    <source>
        <dbReference type="EMBL" id="KAJ1214605.1"/>
    </source>
</evidence>
<accession>A0AAV7WR15</accession>
<dbReference type="Gene3D" id="3.30.70.1820">
    <property type="entry name" value="L1 transposable element, RRM domain"/>
    <property type="match status" value="1"/>
</dbReference>
<sequence>MRGSGRRHCGGTEPLFGVVGATGGRCGDDDGSRRRHRLATPVKLVLRDIWHGTEPETAASPVLRVRRSRVWPDGASLRIGGAPHHHPGQLSLLPFVCVMCKMTDLEGRSWRDNIRFLGFPENIEGEDTHAFLQKTLPKLTDITFDPPLEFQRTHRLGPRRLDMATRP</sequence>
<dbReference type="Proteomes" id="UP001066276">
    <property type="component" value="Chromosome 1_1"/>
</dbReference>
<reference evidence="1" key="1">
    <citation type="journal article" date="2022" name="bioRxiv">
        <title>Sequencing and chromosome-scale assembly of the giantPleurodeles waltlgenome.</title>
        <authorList>
            <person name="Brown T."/>
            <person name="Elewa A."/>
            <person name="Iarovenko S."/>
            <person name="Subramanian E."/>
            <person name="Araus A.J."/>
            <person name="Petzold A."/>
            <person name="Susuki M."/>
            <person name="Suzuki K.-i.T."/>
            <person name="Hayashi T."/>
            <person name="Toyoda A."/>
            <person name="Oliveira C."/>
            <person name="Osipova E."/>
            <person name="Leigh N.D."/>
            <person name="Simon A."/>
            <person name="Yun M.H."/>
        </authorList>
    </citation>
    <scope>NUCLEOTIDE SEQUENCE</scope>
    <source>
        <strain evidence="1">20211129_DDA</strain>
        <tissue evidence="1">Liver</tissue>
    </source>
</reference>
<organism evidence="1 2">
    <name type="scientific">Pleurodeles waltl</name>
    <name type="common">Iberian ribbed newt</name>
    <dbReference type="NCBI Taxonomy" id="8319"/>
    <lineage>
        <taxon>Eukaryota</taxon>
        <taxon>Metazoa</taxon>
        <taxon>Chordata</taxon>
        <taxon>Craniata</taxon>
        <taxon>Vertebrata</taxon>
        <taxon>Euteleostomi</taxon>
        <taxon>Amphibia</taxon>
        <taxon>Batrachia</taxon>
        <taxon>Caudata</taxon>
        <taxon>Salamandroidea</taxon>
        <taxon>Salamandridae</taxon>
        <taxon>Pleurodelinae</taxon>
        <taxon>Pleurodeles</taxon>
    </lineage>
</organism>
<evidence type="ECO:0000313" key="2">
    <source>
        <dbReference type="Proteomes" id="UP001066276"/>
    </source>
</evidence>
<keyword evidence="2" id="KW-1185">Reference proteome</keyword>
<gene>
    <name evidence="1" type="ORF">NDU88_002223</name>
</gene>
<dbReference type="EMBL" id="JANPWB010000001">
    <property type="protein sequence ID" value="KAJ1214605.1"/>
    <property type="molecule type" value="Genomic_DNA"/>
</dbReference>
<name>A0AAV7WR15_PLEWA</name>
<proteinExistence type="predicted"/>